<organism evidence="2">
    <name type="scientific">Rhodanobacter sp. IGA1.0</name>
    <dbReference type="NCBI Taxonomy" id="3158582"/>
    <lineage>
        <taxon>Bacteria</taxon>
        <taxon>Pseudomonadati</taxon>
        <taxon>Pseudomonadota</taxon>
        <taxon>Gammaproteobacteria</taxon>
        <taxon>Lysobacterales</taxon>
        <taxon>Rhodanobacteraceae</taxon>
        <taxon>Rhodanobacter</taxon>
    </lineage>
</organism>
<dbReference type="Pfam" id="PF03872">
    <property type="entry name" value="RseA_N"/>
    <property type="match status" value="1"/>
</dbReference>
<gene>
    <name evidence="2" type="ORF">ABNK63_07640</name>
</gene>
<dbReference type="CDD" id="cd16328">
    <property type="entry name" value="RseA_N"/>
    <property type="match status" value="1"/>
</dbReference>
<proteinExistence type="predicted"/>
<evidence type="ECO:0000259" key="1">
    <source>
        <dbReference type="Pfam" id="PF03872"/>
    </source>
</evidence>
<dbReference type="InterPro" id="IPR005572">
    <property type="entry name" value="Anti-sigma_E_RseA_N"/>
</dbReference>
<dbReference type="Gene3D" id="1.10.10.880">
    <property type="entry name" value="Anti sigma-E protein RseA, N-terminal domain"/>
    <property type="match status" value="1"/>
</dbReference>
<evidence type="ECO:0000313" key="2">
    <source>
        <dbReference type="EMBL" id="XBS91491.1"/>
    </source>
</evidence>
<dbReference type="RefSeq" id="WP_350017085.1">
    <property type="nucleotide sequence ID" value="NZ_CP157948.1"/>
</dbReference>
<accession>A0AAU7QPR4</accession>
<name>A0AAU7QPR4_9GAMM</name>
<dbReference type="GO" id="GO:0016989">
    <property type="term" value="F:sigma factor antagonist activity"/>
    <property type="evidence" value="ECO:0007669"/>
    <property type="project" value="InterPro"/>
</dbReference>
<dbReference type="InterPro" id="IPR036147">
    <property type="entry name" value="Anti-sigma_E_RseA_N_sf"/>
</dbReference>
<dbReference type="SUPFAM" id="SSF89069">
    <property type="entry name" value="N-terminal, cytoplasmic domain of anti-sigmaE factor RseA"/>
    <property type="match status" value="1"/>
</dbReference>
<protein>
    <submittedName>
        <fullName evidence="2">Sigma-E factor negative regulatory protein</fullName>
    </submittedName>
</protein>
<dbReference type="InterPro" id="IPR052383">
    <property type="entry name" value="Anti-sigma-E_RseA-like"/>
</dbReference>
<dbReference type="PANTHER" id="PTHR38104:SF1">
    <property type="entry name" value="ANTI-SIGMA-E FACTOR RSEA"/>
    <property type="match status" value="1"/>
</dbReference>
<dbReference type="AlphaFoldDB" id="A0AAU7QPR4"/>
<dbReference type="EMBL" id="CP157948">
    <property type="protein sequence ID" value="XBS91491.1"/>
    <property type="molecule type" value="Genomic_DNA"/>
</dbReference>
<dbReference type="PANTHER" id="PTHR38104">
    <property type="match status" value="1"/>
</dbReference>
<reference evidence="2" key="1">
    <citation type="submission" date="2024-06" db="EMBL/GenBank/DDBJ databases">
        <authorList>
            <person name="Sun Y."/>
        </authorList>
    </citation>
    <scope>NUCLEOTIDE SEQUENCE</scope>
    <source>
        <strain evidence="2">IGA1.0</strain>
    </source>
</reference>
<feature type="domain" description="Anti sigma-E protein RseA N-terminal" evidence="1">
    <location>
        <begin position="11"/>
        <end position="85"/>
    </location>
</feature>
<sequence>MNQAGMNQDTRESLSAGIDGELSKEQLRFLLRRLDHDASLQAAWSPYHVARDSLRREFPAVASVDFADRVMRAIEQEAAAVTAPPSRRHHWLRWSAGGAIAASVAAAALMVGQPRSGSELEQVTASANTPQTSTVPSLATAAKPSAPAAVPPWLSGNSAGLLSQRASATLGSPFGQSPSNYARRLSGYPSMPRYRTLENNDGSYLLLLDPEQQRISAPDDASRRASAVAQ</sequence>